<sequence>MTIKINLCGGIDVGNGYVKGVIENQGTSLRDTIDMPSSVSVLTRPNQLPVPDAEARSILDNEAGGTDFYNELDVTISSALVPDIYRRVFGVRSLSADGAFEEFDTVGRASKAKQPLSKALVLGVFAAKALRDHFGQHGSLPEEELQVTARAALALPISEFLRHRESYAAEFLNAGKPHLVTVENFETKVSVRITFADVQVLAEGASAQYAINSKGVQLMDAMLRDVKSRLDPASQQSQELAEITAQDVLAATNTIGIDVGEGTVNFPVFTSGRFNVEASQTFGKGYGSVLEGAIKAMEDQGLESGFSNRKELADFLQREPSALKRSFYKRVKQFVDQEASFFAEEAAEKLGSVLRTVGAMTDVAFVYGGGSGSVKDVLYPALLAKVNEMNSISAFPVLYLDSSYSRHLNREGLFIAVQAVAARRASTAAPKKKVA</sequence>
<dbReference type="RefSeq" id="WP_306958847.1">
    <property type="nucleotide sequence ID" value="NZ_JAUSRG010000001.1"/>
</dbReference>
<dbReference type="CDD" id="cd24023">
    <property type="entry name" value="ASKHA_NBD_ParM_Alp7A-like"/>
    <property type="match status" value="1"/>
</dbReference>
<accession>A0AAW8DEY7</accession>
<evidence type="ECO:0000313" key="2">
    <source>
        <dbReference type="EMBL" id="MDQ0180119.1"/>
    </source>
</evidence>
<organism evidence="1 4">
    <name type="scientific">Arthrobacter bambusae</name>
    <dbReference type="NCBI Taxonomy" id="1338426"/>
    <lineage>
        <taxon>Bacteria</taxon>
        <taxon>Bacillati</taxon>
        <taxon>Actinomycetota</taxon>
        <taxon>Actinomycetes</taxon>
        <taxon>Micrococcales</taxon>
        <taxon>Micrococcaceae</taxon>
        <taxon>Arthrobacter</taxon>
    </lineage>
</organism>
<proteinExistence type="predicted"/>
<keyword evidence="3" id="KW-1185">Reference proteome</keyword>
<dbReference type="Proteomes" id="UP001230951">
    <property type="component" value="Unassembled WGS sequence"/>
</dbReference>
<protein>
    <submittedName>
        <fullName evidence="1">Plasmid segregation protein ParM</fullName>
    </submittedName>
</protein>
<dbReference type="EMBL" id="JAUSRG010000001">
    <property type="protein sequence ID" value="MDP9903228.1"/>
    <property type="molecule type" value="Genomic_DNA"/>
</dbReference>
<comment type="caution">
    <text evidence="1">The sequence shown here is derived from an EMBL/GenBank/DDBJ whole genome shotgun (WGS) entry which is preliminary data.</text>
</comment>
<evidence type="ECO:0000313" key="3">
    <source>
        <dbReference type="Proteomes" id="UP001230951"/>
    </source>
</evidence>
<gene>
    <name evidence="1" type="ORF">J2S90_000168</name>
    <name evidence="2" type="ORF">J2S93_001535</name>
</gene>
<dbReference type="AlphaFoldDB" id="A0AAW8DEY7"/>
<dbReference type="EMBL" id="JAUSTF010000002">
    <property type="protein sequence ID" value="MDQ0180119.1"/>
    <property type="molecule type" value="Genomic_DNA"/>
</dbReference>
<dbReference type="Proteomes" id="UP001242995">
    <property type="component" value="Unassembled WGS sequence"/>
</dbReference>
<evidence type="ECO:0000313" key="4">
    <source>
        <dbReference type="Proteomes" id="UP001242995"/>
    </source>
</evidence>
<name>A0AAW8DEY7_9MICC</name>
<dbReference type="Gene3D" id="3.30.420.40">
    <property type="match status" value="2"/>
</dbReference>
<evidence type="ECO:0000313" key="1">
    <source>
        <dbReference type="EMBL" id="MDP9903228.1"/>
    </source>
</evidence>
<reference evidence="1 3" key="1">
    <citation type="submission" date="2023-07" db="EMBL/GenBank/DDBJ databases">
        <title>Sorghum-associated microbial communities from plants grown in Nebraska, USA.</title>
        <authorList>
            <person name="Schachtman D."/>
        </authorList>
    </citation>
    <scope>NUCLEOTIDE SEQUENCE</scope>
    <source>
        <strain evidence="1">DS1006</strain>
        <strain evidence="2 3">DS1016</strain>
    </source>
</reference>